<protein>
    <submittedName>
        <fullName evidence="3">Eyes absent homolog</fullName>
    </submittedName>
</protein>
<reference evidence="3" key="2">
    <citation type="submission" date="2019-09" db="UniProtKB">
        <authorList>
            <consortium name="WormBaseParasite"/>
        </authorList>
    </citation>
    <scope>IDENTIFICATION</scope>
</reference>
<evidence type="ECO:0000313" key="3">
    <source>
        <dbReference type="WBParaSite" id="HPBE_0001386401-mRNA-1"/>
    </source>
</evidence>
<dbReference type="WBParaSite" id="HPBE_0001386401-mRNA-1">
    <property type="protein sequence ID" value="HPBE_0001386401-mRNA-1"/>
    <property type="gene ID" value="HPBE_0001386401"/>
</dbReference>
<organism evidence="2 3">
    <name type="scientific">Heligmosomoides polygyrus</name>
    <name type="common">Parasitic roundworm</name>
    <dbReference type="NCBI Taxonomy" id="6339"/>
    <lineage>
        <taxon>Eukaryota</taxon>
        <taxon>Metazoa</taxon>
        <taxon>Ecdysozoa</taxon>
        <taxon>Nematoda</taxon>
        <taxon>Chromadorea</taxon>
        <taxon>Rhabditida</taxon>
        <taxon>Rhabditina</taxon>
        <taxon>Rhabditomorpha</taxon>
        <taxon>Strongyloidea</taxon>
        <taxon>Heligmosomidae</taxon>
        <taxon>Heligmosomoides</taxon>
    </lineage>
</organism>
<sequence length="313" mass="33441">MDEYPLRCAPSCPPPYHEGALSWSLPALAVASQWTSSCKRSDVVTPAVWSILPESAKDMPAPTGLVAITDPTSAFTQNPYYNTGYGAGGYGMYGGSSATASYYQQVATGLRAQNASFPYAIGTAAPSAYYGSSYPASFDYSAYNPQYYNGMRTGYYGNALTTGASTYAGAALSADASSDLSAFTLKCDRKGGKSAKKKKTGSCSPSDAHFARVFVWELDDICTLSSASLNGLAHKAPQFSRAVALLQNLAARVVALSFPADQLDVRLDLAIILRSLIFSHPQIFTLVHTPSICTHPKCPECIDNHREFSYRSG</sequence>
<name>A0A183FYV1_HELPZ</name>
<dbReference type="AlphaFoldDB" id="A0A183FYV1"/>
<dbReference type="Proteomes" id="UP000050761">
    <property type="component" value="Unassembled WGS sequence"/>
</dbReference>
<keyword evidence="2" id="KW-1185">Reference proteome</keyword>
<accession>A0A3P8DB36</accession>
<reference evidence="1 2" key="1">
    <citation type="submission" date="2018-11" db="EMBL/GenBank/DDBJ databases">
        <authorList>
            <consortium name="Pathogen Informatics"/>
        </authorList>
    </citation>
    <scope>NUCLEOTIDE SEQUENCE [LARGE SCALE GENOMIC DNA]</scope>
</reference>
<dbReference type="EMBL" id="UZAH01028104">
    <property type="protein sequence ID" value="VDO97688.1"/>
    <property type="molecule type" value="Genomic_DNA"/>
</dbReference>
<gene>
    <name evidence="1" type="ORF">HPBE_LOCUS13864</name>
</gene>
<dbReference type="OrthoDB" id="167668at2759"/>
<evidence type="ECO:0000313" key="2">
    <source>
        <dbReference type="Proteomes" id="UP000050761"/>
    </source>
</evidence>
<proteinExistence type="predicted"/>
<accession>A0A183FYV1</accession>
<evidence type="ECO:0000313" key="1">
    <source>
        <dbReference type="EMBL" id="VDO97688.1"/>
    </source>
</evidence>